<dbReference type="NCBIfam" id="TIGR01027">
    <property type="entry name" value="proB"/>
    <property type="match status" value="1"/>
</dbReference>
<dbReference type="EC" id="2.7.2.11" evidence="8"/>
<feature type="binding site" evidence="8">
    <location>
        <position position="49"/>
    </location>
    <ligand>
        <name>substrate</name>
    </ligand>
</feature>
<protein>
    <recommendedName>
        <fullName evidence="8">Glutamate 5-kinase</fullName>
        <ecNumber evidence="8">2.7.2.11</ecNumber>
    </recommendedName>
    <alternativeName>
        <fullName evidence="8">Gamma-glutamyl kinase</fullName>
        <shortName evidence="8">GK</shortName>
    </alternativeName>
</protein>
<dbReference type="PROSITE" id="PS00902">
    <property type="entry name" value="GLUTAMATE_5_KINASE"/>
    <property type="match status" value="1"/>
</dbReference>
<feature type="binding site" evidence="8">
    <location>
        <begin position="168"/>
        <end position="169"/>
    </location>
    <ligand>
        <name>ATP</name>
        <dbReference type="ChEBI" id="CHEBI:30616"/>
    </ligand>
</feature>
<keyword evidence="6 8" id="KW-0418">Kinase</keyword>
<evidence type="ECO:0000256" key="4">
    <source>
        <dbReference type="ARBA" id="ARBA00022679"/>
    </source>
</evidence>
<dbReference type="InterPro" id="IPR005715">
    <property type="entry name" value="Glu_5kinase/COase_Synthase"/>
</dbReference>
<evidence type="ECO:0000256" key="5">
    <source>
        <dbReference type="ARBA" id="ARBA00022741"/>
    </source>
</evidence>
<dbReference type="GO" id="GO:0055129">
    <property type="term" value="P:L-proline biosynthetic process"/>
    <property type="evidence" value="ECO:0007669"/>
    <property type="project" value="UniProtKB-UniRule"/>
</dbReference>
<dbReference type="GO" id="GO:0004349">
    <property type="term" value="F:glutamate 5-kinase activity"/>
    <property type="evidence" value="ECO:0007669"/>
    <property type="project" value="UniProtKB-UniRule"/>
</dbReference>
<dbReference type="Pfam" id="PF00696">
    <property type="entry name" value="AA_kinase"/>
    <property type="match status" value="1"/>
</dbReference>
<dbReference type="InterPro" id="IPR001057">
    <property type="entry name" value="Glu/AcGlu_kinase"/>
</dbReference>
<dbReference type="AlphaFoldDB" id="A0A2P8H1M1"/>
<dbReference type="OrthoDB" id="9804434at2"/>
<dbReference type="FunFam" id="3.40.1160.10:FF:000018">
    <property type="entry name" value="Glutamate 5-kinase"/>
    <property type="match status" value="1"/>
</dbReference>
<proteinExistence type="inferred from homology"/>
<evidence type="ECO:0000256" key="3">
    <source>
        <dbReference type="ARBA" id="ARBA00022650"/>
    </source>
</evidence>
<dbReference type="RefSeq" id="WP_106533438.1">
    <property type="nucleotide sequence ID" value="NZ_PYAT01000006.1"/>
</dbReference>
<accession>A0A2P8H1M1</accession>
<evidence type="ECO:0000256" key="7">
    <source>
        <dbReference type="ARBA" id="ARBA00022840"/>
    </source>
</evidence>
<dbReference type="InterPro" id="IPR001048">
    <property type="entry name" value="Asp/Glu/Uridylate_kinase"/>
</dbReference>
<dbReference type="PANTHER" id="PTHR43654:SF1">
    <property type="entry name" value="ISOPENTENYL PHOSPHATE KINASE"/>
    <property type="match status" value="1"/>
</dbReference>
<feature type="binding site" evidence="8">
    <location>
        <position position="148"/>
    </location>
    <ligand>
        <name>substrate</name>
    </ligand>
</feature>
<evidence type="ECO:0000256" key="8">
    <source>
        <dbReference type="HAMAP-Rule" id="MF_00456"/>
    </source>
</evidence>
<keyword evidence="1 8" id="KW-0963">Cytoplasm</keyword>
<dbReference type="PANTHER" id="PTHR43654">
    <property type="entry name" value="GLUTAMATE 5-KINASE"/>
    <property type="match status" value="1"/>
</dbReference>
<comment type="function">
    <text evidence="8">Catalyzes the transfer of a phosphate group to glutamate to form L-glutamate 5-phosphate.</text>
</comment>
<dbReference type="Gene3D" id="3.40.1160.10">
    <property type="entry name" value="Acetylglutamate kinase-like"/>
    <property type="match status" value="1"/>
</dbReference>
<dbReference type="InterPro" id="IPR036393">
    <property type="entry name" value="AceGlu_kinase-like_sf"/>
</dbReference>
<sequence>MEKKRLVVKIGSSSLIDDKGGLSMVKLREHVGALARLKQDGHEVILVSSGAVAAGLTDLGYLSRPATIEGKQAAAAVGQGLLLQGYTEEFKKHSIVAAQLLLTKQNILYSDQSQNAKATLCELMKRDVLPVINENDSVSIEGLTFGDNDMLSALVSGLVQADFLIILTDINGIYKQNPRTNPNAQKYDFLPNISAELINTTSSEGSTVGTGGMKSKIEAARTALNSNVSVFIGTGNGDEKLIDILIGKGNGTYIGSLPNVVGTFKTAAGLK</sequence>
<evidence type="ECO:0000256" key="6">
    <source>
        <dbReference type="ARBA" id="ARBA00022777"/>
    </source>
</evidence>
<keyword evidence="4 8" id="KW-0808">Transferase</keyword>
<evidence type="ECO:0000313" key="10">
    <source>
        <dbReference type="EMBL" id="PSL40113.1"/>
    </source>
</evidence>
<dbReference type="HAMAP" id="MF_00456">
    <property type="entry name" value="ProB"/>
    <property type="match status" value="1"/>
</dbReference>
<dbReference type="PIRSF" id="PIRSF000729">
    <property type="entry name" value="GK"/>
    <property type="match status" value="1"/>
</dbReference>
<comment type="caution">
    <text evidence="10">The sequence shown here is derived from an EMBL/GenBank/DDBJ whole genome shotgun (WGS) entry which is preliminary data.</text>
</comment>
<feature type="binding site" evidence="8">
    <location>
        <position position="9"/>
    </location>
    <ligand>
        <name>ATP</name>
        <dbReference type="ChEBI" id="CHEBI:30616"/>
    </ligand>
</feature>
<dbReference type="InterPro" id="IPR011529">
    <property type="entry name" value="Glu_5kinase"/>
</dbReference>
<reference evidence="10 11" key="1">
    <citation type="submission" date="2018-03" db="EMBL/GenBank/DDBJ databases">
        <title>Genomic Encyclopedia of Type Strains, Phase III (KMG-III): the genomes of soil and plant-associated and newly described type strains.</title>
        <authorList>
            <person name="Whitman W."/>
        </authorList>
    </citation>
    <scope>NUCLEOTIDE SEQUENCE [LARGE SCALE GENOMIC DNA]</scope>
    <source>
        <strain evidence="10 11">CGMCC 1.12259</strain>
    </source>
</reference>
<dbReference type="CDD" id="cd04242">
    <property type="entry name" value="AAK_G5K_ProB"/>
    <property type="match status" value="1"/>
</dbReference>
<feature type="binding site" evidence="8">
    <location>
        <position position="136"/>
    </location>
    <ligand>
        <name>substrate</name>
    </ligand>
</feature>
<keyword evidence="7 8" id="KW-0067">ATP-binding</keyword>
<dbReference type="GO" id="GO:0005829">
    <property type="term" value="C:cytosol"/>
    <property type="evidence" value="ECO:0007669"/>
    <property type="project" value="TreeGrafter"/>
</dbReference>
<dbReference type="PRINTS" id="PR00474">
    <property type="entry name" value="GLU5KINASE"/>
</dbReference>
<dbReference type="Proteomes" id="UP000242682">
    <property type="component" value="Unassembled WGS sequence"/>
</dbReference>
<dbReference type="EMBL" id="PYAT01000006">
    <property type="protein sequence ID" value="PSL40113.1"/>
    <property type="molecule type" value="Genomic_DNA"/>
</dbReference>
<keyword evidence="5 8" id="KW-0547">Nucleotide-binding</keyword>
<evidence type="ECO:0000259" key="9">
    <source>
        <dbReference type="Pfam" id="PF00696"/>
    </source>
</evidence>
<comment type="similarity">
    <text evidence="8">Belongs to the glutamate 5-kinase family.</text>
</comment>
<dbReference type="SUPFAM" id="SSF53633">
    <property type="entry name" value="Carbamate kinase-like"/>
    <property type="match status" value="1"/>
</dbReference>
<dbReference type="InterPro" id="IPR041739">
    <property type="entry name" value="G5K_ProB"/>
</dbReference>
<comment type="catalytic activity">
    <reaction evidence="8">
        <text>L-glutamate + ATP = L-glutamyl 5-phosphate + ADP</text>
        <dbReference type="Rhea" id="RHEA:14877"/>
        <dbReference type="ChEBI" id="CHEBI:29985"/>
        <dbReference type="ChEBI" id="CHEBI:30616"/>
        <dbReference type="ChEBI" id="CHEBI:58274"/>
        <dbReference type="ChEBI" id="CHEBI:456216"/>
        <dbReference type="EC" id="2.7.2.11"/>
    </reaction>
</comment>
<comment type="pathway">
    <text evidence="8">Amino-acid biosynthesis; L-proline biosynthesis; L-glutamate 5-semialdehyde from L-glutamate: step 1/2.</text>
</comment>
<name>A0A2P8H1M1_9BACL</name>
<evidence type="ECO:0000313" key="11">
    <source>
        <dbReference type="Proteomes" id="UP000242682"/>
    </source>
</evidence>
<keyword evidence="2 8" id="KW-0028">Amino-acid biosynthesis</keyword>
<feature type="domain" description="Aspartate/glutamate/uridylate kinase" evidence="9">
    <location>
        <begin position="4"/>
        <end position="232"/>
    </location>
</feature>
<comment type="subcellular location">
    <subcellularLocation>
        <location evidence="8">Cytoplasm</location>
    </subcellularLocation>
</comment>
<evidence type="ECO:0000256" key="2">
    <source>
        <dbReference type="ARBA" id="ARBA00022605"/>
    </source>
</evidence>
<dbReference type="InterPro" id="IPR019797">
    <property type="entry name" value="Glutamate_5-kinase_CS"/>
</dbReference>
<dbReference type="GO" id="GO:0005524">
    <property type="term" value="F:ATP binding"/>
    <property type="evidence" value="ECO:0007669"/>
    <property type="project" value="UniProtKB-KW"/>
</dbReference>
<evidence type="ECO:0000256" key="1">
    <source>
        <dbReference type="ARBA" id="ARBA00022490"/>
    </source>
</evidence>
<keyword evidence="11" id="KW-1185">Reference proteome</keyword>
<dbReference type="UniPathway" id="UPA00098">
    <property type="reaction ID" value="UER00359"/>
</dbReference>
<organism evidence="10 11">
    <name type="scientific">Planomicrobium soli</name>
    <dbReference type="NCBI Taxonomy" id="1176648"/>
    <lineage>
        <taxon>Bacteria</taxon>
        <taxon>Bacillati</taxon>
        <taxon>Bacillota</taxon>
        <taxon>Bacilli</taxon>
        <taxon>Bacillales</taxon>
        <taxon>Caryophanaceae</taxon>
        <taxon>Planomicrobium</taxon>
    </lineage>
</organism>
<keyword evidence="3 8" id="KW-0641">Proline biosynthesis</keyword>
<gene>
    <name evidence="8" type="primary">proB</name>
    <name evidence="10" type="ORF">B0H99_106128</name>
</gene>
<feature type="binding site" evidence="8">
    <location>
        <begin position="210"/>
        <end position="216"/>
    </location>
    <ligand>
        <name>ATP</name>
        <dbReference type="ChEBI" id="CHEBI:30616"/>
    </ligand>
</feature>